<name>A0A0S7BK60_9CHLR</name>
<dbReference type="CDD" id="cd06503">
    <property type="entry name" value="ATP-synt_Fo_b"/>
    <property type="match status" value="1"/>
</dbReference>
<dbReference type="OrthoDB" id="1690557at2"/>
<dbReference type="RefSeq" id="WP_075073836.1">
    <property type="nucleotide sequence ID" value="NZ_DF967972.1"/>
</dbReference>
<dbReference type="EMBL" id="DF967972">
    <property type="protein sequence ID" value="GAP14594.1"/>
    <property type="molecule type" value="Genomic_DNA"/>
</dbReference>
<dbReference type="AlphaFoldDB" id="A0A0S7BK60"/>
<proteinExistence type="predicted"/>
<dbReference type="Proteomes" id="UP000055060">
    <property type="component" value="Unassembled WGS sequence"/>
</dbReference>
<gene>
    <name evidence="1" type="ORF">LARV_02367</name>
</gene>
<sequence length="156" mass="17979">MDILHLVDRLEELFNESRPIWFTHSVIVDEDRMLDLIDQMRVSIPEEIKKAQQLLANRDRLLAQAQEEASRTVQLARDKADQVVDRDPIVQAAQVRADQIVAQARAEAELTRREADDYVQGSLTNLQLELERLMNQVQNGIKTLQAEKLQAQQPKE</sequence>
<evidence type="ECO:0000313" key="2">
    <source>
        <dbReference type="Proteomes" id="UP000055060"/>
    </source>
</evidence>
<evidence type="ECO:0000313" key="1">
    <source>
        <dbReference type="EMBL" id="GAP14594.1"/>
    </source>
</evidence>
<reference evidence="1" key="1">
    <citation type="submission" date="2015-07" db="EMBL/GenBank/DDBJ databases">
        <title>Draft Genome Sequences of Anaerolinea thermolimosa IMO-1, Bellilinea caldifistulae GOMI-1, Leptolinea tardivitalis YMTK-2, Levilinea saccharolytica KIBI-1,Longilinea arvoryzae KOME-1, Previously Described as Members of the Anaerolineaceae (Chloroflexi).</title>
        <authorList>
            <person name="Sekiguchi Y."/>
            <person name="Ohashi A."/>
            <person name="Matsuura N."/>
            <person name="Tourlousse M.D."/>
        </authorList>
    </citation>
    <scope>NUCLEOTIDE SEQUENCE [LARGE SCALE GENOMIC DNA]</scope>
    <source>
        <strain evidence="1">KOME-1</strain>
    </source>
</reference>
<evidence type="ECO:0008006" key="3">
    <source>
        <dbReference type="Google" id="ProtNLM"/>
    </source>
</evidence>
<accession>A0A0S7BK60</accession>
<keyword evidence="2" id="KW-1185">Reference proteome</keyword>
<organism evidence="1">
    <name type="scientific">Longilinea arvoryzae</name>
    <dbReference type="NCBI Taxonomy" id="360412"/>
    <lineage>
        <taxon>Bacteria</taxon>
        <taxon>Bacillati</taxon>
        <taxon>Chloroflexota</taxon>
        <taxon>Anaerolineae</taxon>
        <taxon>Anaerolineales</taxon>
        <taxon>Anaerolineaceae</taxon>
        <taxon>Longilinea</taxon>
    </lineage>
</organism>
<protein>
    <recommendedName>
        <fullName evidence="3">ATPase</fullName>
    </recommendedName>
</protein>
<dbReference type="STRING" id="360412.LARV_02367"/>